<dbReference type="Gene3D" id="3.40.50.300">
    <property type="entry name" value="P-loop containing nucleotide triphosphate hydrolases"/>
    <property type="match status" value="1"/>
</dbReference>
<dbReference type="GO" id="GO:0005524">
    <property type="term" value="F:ATP binding"/>
    <property type="evidence" value="ECO:0007669"/>
    <property type="project" value="UniProtKB-KW"/>
</dbReference>
<dbReference type="Pfam" id="PF00072">
    <property type="entry name" value="Response_reg"/>
    <property type="match status" value="1"/>
</dbReference>
<keyword evidence="4" id="KW-0805">Transcription regulation</keyword>
<dbReference type="InterPro" id="IPR025943">
    <property type="entry name" value="Sigma_54_int_dom_ATP-bd_2"/>
</dbReference>
<dbReference type="PROSITE" id="PS00676">
    <property type="entry name" value="SIGMA54_INTERACT_2"/>
    <property type="match status" value="1"/>
</dbReference>
<keyword evidence="6" id="KW-0804">Transcription</keyword>
<evidence type="ECO:0000256" key="5">
    <source>
        <dbReference type="ARBA" id="ARBA00023125"/>
    </source>
</evidence>
<keyword evidence="1 7" id="KW-0597">Phosphoprotein</keyword>
<dbReference type="Gene3D" id="1.10.8.60">
    <property type="match status" value="1"/>
</dbReference>
<evidence type="ECO:0000256" key="4">
    <source>
        <dbReference type="ARBA" id="ARBA00023015"/>
    </source>
</evidence>
<evidence type="ECO:0000256" key="6">
    <source>
        <dbReference type="ARBA" id="ARBA00023163"/>
    </source>
</evidence>
<dbReference type="PROSITE" id="PS50110">
    <property type="entry name" value="RESPONSE_REGULATORY"/>
    <property type="match status" value="1"/>
</dbReference>
<dbReference type="GO" id="GO:0006355">
    <property type="term" value="P:regulation of DNA-templated transcription"/>
    <property type="evidence" value="ECO:0007669"/>
    <property type="project" value="InterPro"/>
</dbReference>
<dbReference type="Gene3D" id="3.40.50.2300">
    <property type="match status" value="1"/>
</dbReference>
<dbReference type="InterPro" id="IPR009057">
    <property type="entry name" value="Homeodomain-like_sf"/>
</dbReference>
<comment type="caution">
    <text evidence="10">The sequence shown here is derived from an EMBL/GenBank/DDBJ whole genome shotgun (WGS) entry which is preliminary data.</text>
</comment>
<dbReference type="FunFam" id="3.40.50.300:FF:000006">
    <property type="entry name" value="DNA-binding transcriptional regulator NtrC"/>
    <property type="match status" value="1"/>
</dbReference>
<dbReference type="SUPFAM" id="SSF46689">
    <property type="entry name" value="Homeodomain-like"/>
    <property type="match status" value="1"/>
</dbReference>
<dbReference type="PROSITE" id="PS00688">
    <property type="entry name" value="SIGMA54_INTERACT_3"/>
    <property type="match status" value="1"/>
</dbReference>
<feature type="domain" description="Response regulatory" evidence="9">
    <location>
        <begin position="3"/>
        <end position="116"/>
    </location>
</feature>
<dbReference type="PROSITE" id="PS50007">
    <property type="entry name" value="PIPLC_X_DOMAIN"/>
    <property type="match status" value="1"/>
</dbReference>
<dbReference type="InterPro" id="IPR058031">
    <property type="entry name" value="AAA_lid_NorR"/>
</dbReference>
<dbReference type="Proteomes" id="UP000580839">
    <property type="component" value="Unassembled WGS sequence"/>
</dbReference>
<sequence>MPSLLIVDDEPNIRSSLKAALEREGYQVDEAASIAAARDRLREACDFVLLDVWFPGENGLDLLAEIHASAPDTTVIMMSGHATLDTAIQATRLGAFDFLEKPVALERLLVLLKNAQTTRALQVENRRLQEPWMAPLIGDSLAIRSLLEQIALAGPSPARVLIRGEHGTGKELVARALHASSARRAMPFVAVNCSAIPEELFESELFGHERGSFTGATQARRGRFEEAHGGTLLLDEVADLSARAQTKLLRVLQEGELTRVGGSRPIRVDVRVVAATNRDLSAAVELETFREDLYFRLAVIPITVPSLRERIEDVPLLVEHFVAQLTRETGRKPKTFAPGAFDALSHYAFPGNVRELRNLVERLIIMSAGNRIGADEVRAVLPARPSDDAVGGPLNEAVRDFERHHIESTLKAESGNMTRAAARLGLERSHLYKKMRQLGLRGDEEKG</sequence>
<dbReference type="Pfam" id="PF00158">
    <property type="entry name" value="Sigma54_activat"/>
    <property type="match status" value="1"/>
</dbReference>
<dbReference type="InterPro" id="IPR002197">
    <property type="entry name" value="HTH_Fis"/>
</dbReference>
<dbReference type="GO" id="GO:0043565">
    <property type="term" value="F:sequence-specific DNA binding"/>
    <property type="evidence" value="ECO:0007669"/>
    <property type="project" value="InterPro"/>
</dbReference>
<dbReference type="PANTHER" id="PTHR32071:SF57">
    <property type="entry name" value="C4-DICARBOXYLATE TRANSPORT TRANSCRIPTIONAL REGULATORY PROTEIN DCTD"/>
    <property type="match status" value="1"/>
</dbReference>
<dbReference type="Pfam" id="PF25601">
    <property type="entry name" value="AAA_lid_14"/>
    <property type="match status" value="1"/>
</dbReference>
<name>A0A849SGU3_UNCEI</name>
<dbReference type="Pfam" id="PF02954">
    <property type="entry name" value="HTH_8"/>
    <property type="match status" value="1"/>
</dbReference>
<protein>
    <submittedName>
        <fullName evidence="10">Sigma-54-dependent Fis family transcriptional regulator</fullName>
    </submittedName>
</protein>
<dbReference type="SUPFAM" id="SSF52540">
    <property type="entry name" value="P-loop containing nucleoside triphosphate hydrolases"/>
    <property type="match status" value="1"/>
</dbReference>
<keyword evidence="3" id="KW-0067">ATP-binding</keyword>
<evidence type="ECO:0000256" key="3">
    <source>
        <dbReference type="ARBA" id="ARBA00022840"/>
    </source>
</evidence>
<dbReference type="AlphaFoldDB" id="A0A849SGU3"/>
<evidence type="ECO:0000256" key="2">
    <source>
        <dbReference type="ARBA" id="ARBA00022741"/>
    </source>
</evidence>
<organism evidence="10 11">
    <name type="scientific">Eiseniibacteriota bacterium</name>
    <dbReference type="NCBI Taxonomy" id="2212470"/>
    <lineage>
        <taxon>Bacteria</taxon>
        <taxon>Candidatus Eiseniibacteriota</taxon>
    </lineage>
</organism>
<dbReference type="PRINTS" id="PR01590">
    <property type="entry name" value="HTHFIS"/>
</dbReference>
<dbReference type="CDD" id="cd00009">
    <property type="entry name" value="AAA"/>
    <property type="match status" value="1"/>
</dbReference>
<evidence type="ECO:0000256" key="7">
    <source>
        <dbReference type="PROSITE-ProRule" id="PRU00169"/>
    </source>
</evidence>
<dbReference type="InterPro" id="IPR001789">
    <property type="entry name" value="Sig_transdc_resp-reg_receiver"/>
</dbReference>
<dbReference type="InterPro" id="IPR002078">
    <property type="entry name" value="Sigma_54_int"/>
</dbReference>
<dbReference type="PANTHER" id="PTHR32071">
    <property type="entry name" value="TRANSCRIPTIONAL REGULATORY PROTEIN"/>
    <property type="match status" value="1"/>
</dbReference>
<dbReference type="SMART" id="SM00382">
    <property type="entry name" value="AAA"/>
    <property type="match status" value="1"/>
</dbReference>
<dbReference type="Gene3D" id="1.10.10.60">
    <property type="entry name" value="Homeodomain-like"/>
    <property type="match status" value="1"/>
</dbReference>
<dbReference type="InterPro" id="IPR025944">
    <property type="entry name" value="Sigma_54_int_dom_CS"/>
</dbReference>
<dbReference type="SMART" id="SM00448">
    <property type="entry name" value="REC"/>
    <property type="match status" value="1"/>
</dbReference>
<feature type="domain" description="Sigma-54 factor interaction" evidence="8">
    <location>
        <begin position="136"/>
        <end position="365"/>
    </location>
</feature>
<dbReference type="InterPro" id="IPR011006">
    <property type="entry name" value="CheY-like_superfamily"/>
</dbReference>
<keyword evidence="2" id="KW-0547">Nucleotide-binding</keyword>
<evidence type="ECO:0000313" key="10">
    <source>
        <dbReference type="EMBL" id="NOT34968.1"/>
    </source>
</evidence>
<dbReference type="InterPro" id="IPR027417">
    <property type="entry name" value="P-loop_NTPase"/>
</dbReference>
<dbReference type="FunFam" id="3.40.50.2300:FF:000018">
    <property type="entry name" value="DNA-binding transcriptional regulator NtrC"/>
    <property type="match status" value="1"/>
</dbReference>
<evidence type="ECO:0000313" key="11">
    <source>
        <dbReference type="Proteomes" id="UP000580839"/>
    </source>
</evidence>
<dbReference type="EMBL" id="JABFRW010000160">
    <property type="protein sequence ID" value="NOT34968.1"/>
    <property type="molecule type" value="Genomic_DNA"/>
</dbReference>
<accession>A0A849SGU3</accession>
<proteinExistence type="predicted"/>
<keyword evidence="5" id="KW-0238">DNA-binding</keyword>
<reference evidence="10 11" key="1">
    <citation type="submission" date="2020-04" db="EMBL/GenBank/DDBJ databases">
        <title>Metagenomic profiling of ammonia- and methane-oxidizing microorganisms in a Dutch drinking water treatment plant.</title>
        <authorList>
            <person name="Poghosyan L."/>
            <person name="Leucker S."/>
        </authorList>
    </citation>
    <scope>NUCLEOTIDE SEQUENCE [LARGE SCALE GENOMIC DNA]</scope>
    <source>
        <strain evidence="10">S-RSF-IL-03</strain>
    </source>
</reference>
<gene>
    <name evidence="10" type="ORF">HOP12_12465</name>
</gene>
<dbReference type="GO" id="GO:0000160">
    <property type="term" value="P:phosphorelay signal transduction system"/>
    <property type="evidence" value="ECO:0007669"/>
    <property type="project" value="InterPro"/>
</dbReference>
<feature type="modified residue" description="4-aspartylphosphate" evidence="7">
    <location>
        <position position="51"/>
    </location>
</feature>
<dbReference type="PROSITE" id="PS50045">
    <property type="entry name" value="SIGMA54_INTERACT_4"/>
    <property type="match status" value="1"/>
</dbReference>
<evidence type="ECO:0000259" key="9">
    <source>
        <dbReference type="PROSITE" id="PS50110"/>
    </source>
</evidence>
<dbReference type="SUPFAM" id="SSF52172">
    <property type="entry name" value="CheY-like"/>
    <property type="match status" value="1"/>
</dbReference>
<dbReference type="InterPro" id="IPR003593">
    <property type="entry name" value="AAA+_ATPase"/>
</dbReference>
<evidence type="ECO:0000256" key="1">
    <source>
        <dbReference type="ARBA" id="ARBA00022553"/>
    </source>
</evidence>
<evidence type="ECO:0000259" key="8">
    <source>
        <dbReference type="PROSITE" id="PS50045"/>
    </source>
</evidence>